<evidence type="ECO:0000313" key="1">
    <source>
        <dbReference type="EMBL" id="MCW3488441.1"/>
    </source>
</evidence>
<dbReference type="EMBL" id="JAPDNS010000002">
    <property type="protein sequence ID" value="MCW3488441.1"/>
    <property type="molecule type" value="Genomic_DNA"/>
</dbReference>
<protein>
    <recommendedName>
        <fullName evidence="3">YtxH domain-containing protein</fullName>
    </recommendedName>
</protein>
<comment type="caution">
    <text evidence="1">The sequence shown here is derived from an EMBL/GenBank/DDBJ whole genome shotgun (WGS) entry which is preliminary data.</text>
</comment>
<name>A0ABT3IWT3_9BACT</name>
<dbReference type="SUPFAM" id="SSF47162">
    <property type="entry name" value="Apolipoprotein"/>
    <property type="match status" value="1"/>
</dbReference>
<accession>A0ABT3IWT3</accession>
<proteinExistence type="predicted"/>
<gene>
    <name evidence="1" type="ORF">OL497_31395</name>
</gene>
<dbReference type="Gene3D" id="6.10.140.1430">
    <property type="match status" value="1"/>
</dbReference>
<dbReference type="Proteomes" id="UP001207742">
    <property type="component" value="Unassembled WGS sequence"/>
</dbReference>
<dbReference type="RefSeq" id="WP_264735243.1">
    <property type="nucleotide sequence ID" value="NZ_JAPDNR010000001.1"/>
</dbReference>
<evidence type="ECO:0000313" key="2">
    <source>
        <dbReference type="Proteomes" id="UP001207742"/>
    </source>
</evidence>
<sequence length="112" mass="12439">MQELIQQLQEKAGLTAEQAAQSITVIKEYVKGKLPPFIAGTVDNWFSSMSDKAGTKKEGLMDQAGDFLDNAKDKAEDWATDAKEKAEDWLEEAKDKVSGLFKDKDKKETPEA</sequence>
<evidence type="ECO:0008006" key="3">
    <source>
        <dbReference type="Google" id="ProtNLM"/>
    </source>
</evidence>
<keyword evidence="2" id="KW-1185">Reference proteome</keyword>
<reference evidence="1 2" key="1">
    <citation type="submission" date="2022-10" db="EMBL/GenBank/DDBJ databases">
        <title>Chitinophaga nivalis PC15 sp. nov., isolated from Pyeongchang county, South Korea.</title>
        <authorList>
            <person name="Trinh H.N."/>
        </authorList>
    </citation>
    <scope>NUCLEOTIDE SEQUENCE [LARGE SCALE GENOMIC DNA]</scope>
    <source>
        <strain evidence="1 2">PC14</strain>
    </source>
</reference>
<organism evidence="1 2">
    <name type="scientific">Chitinophaga nivalis</name>
    <dbReference type="NCBI Taxonomy" id="2991709"/>
    <lineage>
        <taxon>Bacteria</taxon>
        <taxon>Pseudomonadati</taxon>
        <taxon>Bacteroidota</taxon>
        <taxon>Chitinophagia</taxon>
        <taxon>Chitinophagales</taxon>
        <taxon>Chitinophagaceae</taxon>
        <taxon>Chitinophaga</taxon>
    </lineage>
</organism>